<reference evidence="2 3" key="1">
    <citation type="submission" date="2019-03" db="EMBL/GenBank/DDBJ databases">
        <authorList>
            <person name="Liu G."/>
        </authorList>
    </citation>
    <scope>NUCLEOTIDE SEQUENCE [LARGE SCALE GENOMIC DNA]</scope>
    <source>
        <strain evidence="2 3">DSM 19099</strain>
    </source>
</reference>
<comment type="caution">
    <text evidence="2">The sequence shown here is derived from an EMBL/GenBank/DDBJ whole genome shotgun (WGS) entry which is preliminary data.</text>
</comment>
<evidence type="ECO:0000313" key="3">
    <source>
        <dbReference type="Proteomes" id="UP000298210"/>
    </source>
</evidence>
<dbReference type="GO" id="GO:0003677">
    <property type="term" value="F:DNA binding"/>
    <property type="evidence" value="ECO:0007669"/>
    <property type="project" value="InterPro"/>
</dbReference>
<dbReference type="SUPFAM" id="SSF47413">
    <property type="entry name" value="lambda repressor-like DNA-binding domains"/>
    <property type="match status" value="1"/>
</dbReference>
<protein>
    <submittedName>
        <fullName evidence="2">XRE family transcriptional regulator</fullName>
    </submittedName>
</protein>
<name>A0A4Y7WIY5_9BACI</name>
<dbReference type="EMBL" id="SNUX01000003">
    <property type="protein sequence ID" value="TES48051.1"/>
    <property type="molecule type" value="Genomic_DNA"/>
</dbReference>
<dbReference type="Pfam" id="PF13443">
    <property type="entry name" value="HTH_26"/>
    <property type="match status" value="1"/>
</dbReference>
<evidence type="ECO:0000259" key="1">
    <source>
        <dbReference type="PROSITE" id="PS50943"/>
    </source>
</evidence>
<sequence length="79" mass="9338">MGMKNRLRILMAEKGINSVSELHRLIQEQGYTMSRRTLDKFVRNENNRIDYDTIVAIIKVLECSFDDLFVITDEEEEQN</sequence>
<dbReference type="PROSITE" id="PS50943">
    <property type="entry name" value="HTH_CROC1"/>
    <property type="match status" value="1"/>
</dbReference>
<gene>
    <name evidence="2" type="ORF">E2L03_13025</name>
</gene>
<proteinExistence type="predicted"/>
<dbReference type="InterPro" id="IPR010982">
    <property type="entry name" value="Lambda_DNA-bd_dom_sf"/>
</dbReference>
<dbReference type="RefSeq" id="WP_134259335.1">
    <property type="nucleotide sequence ID" value="NZ_LDIM01000014.1"/>
</dbReference>
<evidence type="ECO:0000313" key="2">
    <source>
        <dbReference type="EMBL" id="TES48051.1"/>
    </source>
</evidence>
<dbReference type="AlphaFoldDB" id="A0A4Y7WIY5"/>
<organism evidence="2 3">
    <name type="scientific">Shouchella lehensis</name>
    <dbReference type="NCBI Taxonomy" id="300825"/>
    <lineage>
        <taxon>Bacteria</taxon>
        <taxon>Bacillati</taxon>
        <taxon>Bacillota</taxon>
        <taxon>Bacilli</taxon>
        <taxon>Bacillales</taxon>
        <taxon>Bacillaceae</taxon>
        <taxon>Shouchella</taxon>
    </lineage>
</organism>
<dbReference type="InterPro" id="IPR001387">
    <property type="entry name" value="Cro/C1-type_HTH"/>
</dbReference>
<dbReference type="Gene3D" id="1.10.260.40">
    <property type="entry name" value="lambda repressor-like DNA-binding domains"/>
    <property type="match status" value="1"/>
</dbReference>
<accession>A0A4Y7WIY5</accession>
<dbReference type="Proteomes" id="UP000298210">
    <property type="component" value="Unassembled WGS sequence"/>
</dbReference>
<feature type="domain" description="HTH cro/C1-type" evidence="1">
    <location>
        <begin position="33"/>
        <end position="68"/>
    </location>
</feature>